<dbReference type="Proteomes" id="UP001556367">
    <property type="component" value="Unassembled WGS sequence"/>
</dbReference>
<feature type="compositionally biased region" description="Basic and acidic residues" evidence="1">
    <location>
        <begin position="35"/>
        <end position="50"/>
    </location>
</feature>
<evidence type="ECO:0000313" key="2">
    <source>
        <dbReference type="EMBL" id="KAL0955723.1"/>
    </source>
</evidence>
<evidence type="ECO:0000256" key="1">
    <source>
        <dbReference type="SAM" id="MobiDB-lite"/>
    </source>
</evidence>
<keyword evidence="3" id="KW-1185">Reference proteome</keyword>
<dbReference type="EMBL" id="JASNQZ010000006">
    <property type="protein sequence ID" value="KAL0955723.1"/>
    <property type="molecule type" value="Genomic_DNA"/>
</dbReference>
<sequence>MDSCPEPLEKIFLKVEAEREQRAKEEEEAVQQARAQHDAQDANDVPRETRSTIPAPRERRRGSISISKFGELAPGGVSDLAPSPATPTLPSIPAGKATFYQVQTTHSMDSFSSAHLGEAAKTEDDHQVTQVEQIPARQSISKAVESLLPRRLSRSRSSTVTAPLPEMNGLVIGISVEEATAEAQEDHPPVRAVAFSSAIPRGKSVKAAFSDFTMSGGNWVDRTKASIRKFRRKSTPVLKETVL</sequence>
<reference evidence="3" key="1">
    <citation type="submission" date="2024-06" db="EMBL/GenBank/DDBJ databases">
        <title>Multi-omics analyses provide insights into the biosynthesis of the anticancer antibiotic pleurotin in Hohenbuehelia grisea.</title>
        <authorList>
            <person name="Weaver J.A."/>
            <person name="Alberti F."/>
        </authorList>
    </citation>
    <scope>NUCLEOTIDE SEQUENCE [LARGE SCALE GENOMIC DNA]</scope>
    <source>
        <strain evidence="3">T-177</strain>
    </source>
</reference>
<protein>
    <submittedName>
        <fullName evidence="2">Uncharacterized protein</fullName>
    </submittedName>
</protein>
<evidence type="ECO:0000313" key="3">
    <source>
        <dbReference type="Proteomes" id="UP001556367"/>
    </source>
</evidence>
<comment type="caution">
    <text evidence="2">The sequence shown here is derived from an EMBL/GenBank/DDBJ whole genome shotgun (WGS) entry which is preliminary data.</text>
</comment>
<name>A0ABR3JJZ6_9AGAR</name>
<proteinExistence type="predicted"/>
<accession>A0ABR3JJZ6</accession>
<feature type="region of interest" description="Disordered" evidence="1">
    <location>
        <begin position="18"/>
        <end position="86"/>
    </location>
</feature>
<organism evidence="2 3">
    <name type="scientific">Hohenbuehelia grisea</name>
    <dbReference type="NCBI Taxonomy" id="104357"/>
    <lineage>
        <taxon>Eukaryota</taxon>
        <taxon>Fungi</taxon>
        <taxon>Dikarya</taxon>
        <taxon>Basidiomycota</taxon>
        <taxon>Agaricomycotina</taxon>
        <taxon>Agaricomycetes</taxon>
        <taxon>Agaricomycetidae</taxon>
        <taxon>Agaricales</taxon>
        <taxon>Pleurotineae</taxon>
        <taxon>Pleurotaceae</taxon>
        <taxon>Hohenbuehelia</taxon>
    </lineage>
</organism>
<gene>
    <name evidence="2" type="ORF">HGRIS_001940</name>
</gene>